<dbReference type="Proteomes" id="UP001232148">
    <property type="component" value="Unassembled WGS sequence"/>
</dbReference>
<dbReference type="EMBL" id="MU843074">
    <property type="protein sequence ID" value="KAK2021888.1"/>
    <property type="molecule type" value="Genomic_DNA"/>
</dbReference>
<keyword evidence="2" id="KW-1185">Reference proteome</keyword>
<protein>
    <submittedName>
        <fullName evidence="1">Uncharacterized protein</fullName>
    </submittedName>
</protein>
<gene>
    <name evidence="1" type="ORF">LX32DRAFT_223658</name>
</gene>
<evidence type="ECO:0000313" key="1">
    <source>
        <dbReference type="EMBL" id="KAK2021888.1"/>
    </source>
</evidence>
<name>A0AAD9H3X2_9PEZI</name>
<reference evidence="1" key="1">
    <citation type="submission" date="2021-06" db="EMBL/GenBank/DDBJ databases">
        <title>Comparative genomics, transcriptomics and evolutionary studies reveal genomic signatures of adaptation to plant cell wall in hemibiotrophic fungi.</title>
        <authorList>
            <consortium name="DOE Joint Genome Institute"/>
            <person name="Baroncelli R."/>
            <person name="Diaz J.F."/>
            <person name="Benocci T."/>
            <person name="Peng M."/>
            <person name="Battaglia E."/>
            <person name="Haridas S."/>
            <person name="Andreopoulos W."/>
            <person name="Labutti K."/>
            <person name="Pangilinan J."/>
            <person name="Floch G.L."/>
            <person name="Makela M.R."/>
            <person name="Henrissat B."/>
            <person name="Grigoriev I.V."/>
            <person name="Crouch J.A."/>
            <person name="De Vries R.P."/>
            <person name="Sukno S.A."/>
            <person name="Thon M.R."/>
        </authorList>
    </citation>
    <scope>NUCLEOTIDE SEQUENCE</scope>
    <source>
        <strain evidence="1">MAFF235873</strain>
    </source>
</reference>
<dbReference type="AlphaFoldDB" id="A0AAD9H3X2"/>
<organism evidence="1 2">
    <name type="scientific">Colletotrichum zoysiae</name>
    <dbReference type="NCBI Taxonomy" id="1216348"/>
    <lineage>
        <taxon>Eukaryota</taxon>
        <taxon>Fungi</taxon>
        <taxon>Dikarya</taxon>
        <taxon>Ascomycota</taxon>
        <taxon>Pezizomycotina</taxon>
        <taxon>Sordariomycetes</taxon>
        <taxon>Hypocreomycetidae</taxon>
        <taxon>Glomerellales</taxon>
        <taxon>Glomerellaceae</taxon>
        <taxon>Colletotrichum</taxon>
        <taxon>Colletotrichum graminicola species complex</taxon>
    </lineage>
</organism>
<evidence type="ECO:0000313" key="2">
    <source>
        <dbReference type="Proteomes" id="UP001232148"/>
    </source>
</evidence>
<proteinExistence type="predicted"/>
<sequence>MSLSPPWHRQTEHTLAGSRLVRPFIILSLPPSFLSSSSIRVDSSVRASLSLSLSLSFSSSLPNSFSPSLSSLTHSPCISSLGIRILHSNRHRRPMLMLKPAPSITSNQSITPHPSNCHPTLLSIPACSQTTDTYLGNERIDGYTPAHTHTYEMLYTIRTPYYEYTAYHVNYLP</sequence>
<accession>A0AAD9H3X2</accession>
<comment type="caution">
    <text evidence="1">The sequence shown here is derived from an EMBL/GenBank/DDBJ whole genome shotgun (WGS) entry which is preliminary data.</text>
</comment>